<comment type="similarity">
    <text evidence="4 14">In the N-terminal section; belongs to the cytidine and deoxycytidylate deaminase family.</text>
</comment>
<feature type="binding site" evidence="16">
    <location>
        <position position="193"/>
    </location>
    <ligand>
        <name>NADP(+)</name>
        <dbReference type="ChEBI" id="CHEBI:58349"/>
    </ligand>
</feature>
<keyword evidence="10 14" id="KW-0560">Oxidoreductase</keyword>
<dbReference type="InterPro" id="IPR002125">
    <property type="entry name" value="CMP_dCMP_dom"/>
</dbReference>
<dbReference type="Proteomes" id="UP000252770">
    <property type="component" value="Unassembled WGS sequence"/>
</dbReference>
<evidence type="ECO:0000256" key="16">
    <source>
        <dbReference type="PIRSR" id="PIRSR006769-2"/>
    </source>
</evidence>
<evidence type="ECO:0000313" key="19">
    <source>
        <dbReference type="EMBL" id="RCK68372.1"/>
    </source>
</evidence>
<dbReference type="CDD" id="cd01284">
    <property type="entry name" value="Riboflavin_deaminase-reductase"/>
    <property type="match status" value="1"/>
</dbReference>
<dbReference type="GO" id="GO:0008703">
    <property type="term" value="F:5-amino-6-(5-phosphoribosylamino)uracil reductase activity"/>
    <property type="evidence" value="ECO:0007669"/>
    <property type="project" value="UniProtKB-EC"/>
</dbReference>
<feature type="binding site" evidence="16">
    <location>
        <position position="197"/>
    </location>
    <ligand>
        <name>substrate</name>
    </ligand>
</feature>
<accession>A0A367YTL5</accession>
<dbReference type="Pfam" id="PF01872">
    <property type="entry name" value="RibD_C"/>
    <property type="match status" value="1"/>
</dbReference>
<evidence type="ECO:0000256" key="10">
    <source>
        <dbReference type="ARBA" id="ARBA00023002"/>
    </source>
</evidence>
<dbReference type="RefSeq" id="WP_114127933.1">
    <property type="nucleotide sequence ID" value="NZ_QOUI01000012.1"/>
</dbReference>
<dbReference type="PROSITE" id="PS00903">
    <property type="entry name" value="CYT_DCMP_DEAMINASES_1"/>
    <property type="match status" value="1"/>
</dbReference>
<keyword evidence="7 14" id="KW-0479">Metal-binding</keyword>
<feature type="binding site" evidence="16">
    <location>
        <position position="189"/>
    </location>
    <ligand>
        <name>NADP(+)</name>
        <dbReference type="ChEBI" id="CHEBI:58349"/>
    </ligand>
</feature>
<keyword evidence="6 14" id="KW-0686">Riboflavin biosynthesis</keyword>
<comment type="similarity">
    <text evidence="5 14">In the C-terminal section; belongs to the HTP reductase family.</text>
</comment>
<feature type="binding site" evidence="16">
    <location>
        <position position="163"/>
    </location>
    <ligand>
        <name>NADP(+)</name>
        <dbReference type="ChEBI" id="CHEBI:58349"/>
    </ligand>
</feature>
<keyword evidence="9 14" id="KW-0521">NADP</keyword>
<dbReference type="PIRSF" id="PIRSF006769">
    <property type="entry name" value="RibD"/>
    <property type="match status" value="1"/>
</dbReference>
<dbReference type="Gene3D" id="3.40.140.10">
    <property type="entry name" value="Cytidine Deaminase, domain 2"/>
    <property type="match status" value="1"/>
</dbReference>
<evidence type="ECO:0000256" key="2">
    <source>
        <dbReference type="ARBA" id="ARBA00004882"/>
    </source>
</evidence>
<comment type="cofactor">
    <cofactor evidence="14 17">
        <name>Zn(2+)</name>
        <dbReference type="ChEBI" id="CHEBI:29105"/>
    </cofactor>
    <text evidence="14 17">Binds 1 zinc ion.</text>
</comment>
<comment type="pathway">
    <text evidence="2 14">Cofactor biosynthesis; riboflavin biosynthesis; 5-amino-6-(D-ribitylamino)uracil from GTP: step 2/4.</text>
</comment>
<evidence type="ECO:0000256" key="6">
    <source>
        <dbReference type="ARBA" id="ARBA00022619"/>
    </source>
</evidence>
<comment type="function">
    <text evidence="1 14">Converts 2,5-diamino-6-(ribosylamino)-4(3h)-pyrimidinone 5'-phosphate into 5-amino-6-(ribosylamino)-2,4(1h,3h)-pyrimidinedione 5'-phosphate.</text>
</comment>
<dbReference type="GO" id="GO:0008270">
    <property type="term" value="F:zinc ion binding"/>
    <property type="evidence" value="ECO:0007669"/>
    <property type="project" value="InterPro"/>
</dbReference>
<evidence type="ECO:0000256" key="7">
    <source>
        <dbReference type="ARBA" id="ARBA00022723"/>
    </source>
</evidence>
<evidence type="ECO:0000256" key="11">
    <source>
        <dbReference type="ARBA" id="ARBA00023268"/>
    </source>
</evidence>
<name>A0A367YTL5_9ACTN</name>
<feature type="binding site" evidence="17">
    <location>
        <position position="69"/>
    </location>
    <ligand>
        <name>Zn(2+)</name>
        <dbReference type="ChEBI" id="CHEBI:29105"/>
        <note>catalytic</note>
    </ligand>
</feature>
<sequence length="332" mass="34166">MRSALELARLGPVADPNPRVGAVIADAAGQVVGRGYHRGAGSPHAEVVALAEAGSAARGGTAVVTLEPCDHTGRTGPCSVALVDAGVAQVVYAQSDPNPMAAGGTARLRAAGVAVEAGPLADEAAALNRSWSFAVAAGRPRVVWKFAATLDGRSAAADGSSRWITGPAARADVHRLRAEAGAVLVGTGTVLADDPRLTVRGPDGTPVDRQPLRVVMGERDLPPRSRVLDGAAETWHARSRDPSTVLRQLFDRGIRRVWLEGGPTLAATFLADRLVDEVVAYLAPTLLGGGPPAVADLGTTTLGQALRLRLDEVTTLGPDLRVRATPTDGRGS</sequence>
<evidence type="ECO:0000256" key="17">
    <source>
        <dbReference type="PIRSR" id="PIRSR006769-3"/>
    </source>
</evidence>
<dbReference type="GO" id="GO:0008835">
    <property type="term" value="F:diaminohydroxyphosphoribosylaminopyrimidine deaminase activity"/>
    <property type="evidence" value="ECO:0007669"/>
    <property type="project" value="UniProtKB-EC"/>
</dbReference>
<feature type="binding site" evidence="16">
    <location>
        <position position="177"/>
    </location>
    <ligand>
        <name>substrate</name>
    </ligand>
</feature>
<feature type="domain" description="CMP/dCMP-type deaminase" evidence="18">
    <location>
        <begin position="1"/>
        <end position="116"/>
    </location>
</feature>
<dbReference type="EMBL" id="QOUI01000012">
    <property type="protein sequence ID" value="RCK68372.1"/>
    <property type="molecule type" value="Genomic_DNA"/>
</dbReference>
<reference evidence="19 20" key="1">
    <citation type="submission" date="2018-07" db="EMBL/GenBank/DDBJ databases">
        <title>Desertimonas flava gen. nov. sp. nov.</title>
        <authorList>
            <person name="Liu S."/>
        </authorList>
    </citation>
    <scope>NUCLEOTIDE SEQUENCE [LARGE SCALE GENOMIC DNA]</scope>
    <source>
        <strain evidence="19 20">16Sb5-5</strain>
    </source>
</reference>
<dbReference type="InterPro" id="IPR004794">
    <property type="entry name" value="Eubact_RibD"/>
</dbReference>
<comment type="catalytic activity">
    <reaction evidence="12 14">
        <text>5-amino-6-(5-phospho-D-ribitylamino)uracil + NADP(+) = 5-amino-6-(5-phospho-D-ribosylamino)uracil + NADPH + H(+)</text>
        <dbReference type="Rhea" id="RHEA:17845"/>
        <dbReference type="ChEBI" id="CHEBI:15378"/>
        <dbReference type="ChEBI" id="CHEBI:57783"/>
        <dbReference type="ChEBI" id="CHEBI:58349"/>
        <dbReference type="ChEBI" id="CHEBI:58421"/>
        <dbReference type="ChEBI" id="CHEBI:58453"/>
        <dbReference type="EC" id="1.1.1.193"/>
    </reaction>
</comment>
<comment type="catalytic activity">
    <reaction evidence="13 14">
        <text>2,5-diamino-6-hydroxy-4-(5-phosphoribosylamino)-pyrimidine + H2O + H(+) = 5-amino-6-(5-phospho-D-ribosylamino)uracil + NH4(+)</text>
        <dbReference type="Rhea" id="RHEA:21868"/>
        <dbReference type="ChEBI" id="CHEBI:15377"/>
        <dbReference type="ChEBI" id="CHEBI:15378"/>
        <dbReference type="ChEBI" id="CHEBI:28938"/>
        <dbReference type="ChEBI" id="CHEBI:58453"/>
        <dbReference type="ChEBI" id="CHEBI:58614"/>
        <dbReference type="EC" id="3.5.4.26"/>
    </reaction>
</comment>
<feature type="binding site" evidence="17">
    <location>
        <position position="78"/>
    </location>
    <ligand>
        <name>Zn(2+)</name>
        <dbReference type="ChEBI" id="CHEBI:29105"/>
        <note>catalytic</note>
    </ligand>
</feature>
<evidence type="ECO:0000313" key="20">
    <source>
        <dbReference type="Proteomes" id="UP000252770"/>
    </source>
</evidence>
<dbReference type="NCBIfam" id="TIGR00326">
    <property type="entry name" value="eubact_ribD"/>
    <property type="match status" value="1"/>
</dbReference>
<protein>
    <recommendedName>
        <fullName evidence="14">Riboflavin biosynthesis protein RibD</fullName>
    </recommendedName>
    <domain>
        <recommendedName>
            <fullName evidence="14">Diaminohydroxyphosphoribosylaminopyrimidine deaminase</fullName>
            <shortName evidence="14">DRAP deaminase</shortName>
            <ecNumber evidence="14">3.5.4.26</ecNumber>
        </recommendedName>
        <alternativeName>
            <fullName evidence="14">Riboflavin-specific deaminase</fullName>
        </alternativeName>
    </domain>
    <domain>
        <recommendedName>
            <fullName evidence="14">5-amino-6-(5-phosphoribosylamino)uracil reductase</fullName>
            <ecNumber evidence="14">1.1.1.193</ecNumber>
        </recommendedName>
        <alternativeName>
            <fullName evidence="14">HTP reductase</fullName>
        </alternativeName>
    </domain>
</protein>
<dbReference type="SUPFAM" id="SSF53927">
    <property type="entry name" value="Cytidine deaminase-like"/>
    <property type="match status" value="1"/>
</dbReference>
<dbReference type="EC" id="3.5.4.26" evidence="14"/>
<feature type="binding site" evidence="16">
    <location>
        <position position="260"/>
    </location>
    <ligand>
        <name>substrate</name>
    </ligand>
</feature>
<dbReference type="SUPFAM" id="SSF53597">
    <property type="entry name" value="Dihydrofolate reductase-like"/>
    <property type="match status" value="1"/>
</dbReference>
<evidence type="ECO:0000256" key="14">
    <source>
        <dbReference type="PIRNR" id="PIRNR006769"/>
    </source>
</evidence>
<dbReference type="InterPro" id="IPR002734">
    <property type="entry name" value="RibDG_C"/>
</dbReference>
<dbReference type="AlphaFoldDB" id="A0A367YTL5"/>
<proteinExistence type="inferred from homology"/>
<dbReference type="PANTHER" id="PTHR38011">
    <property type="entry name" value="DIHYDROFOLATE REDUCTASE FAMILY PROTEIN (AFU_ORTHOLOGUE AFUA_8G06820)"/>
    <property type="match status" value="1"/>
</dbReference>
<feature type="binding site" evidence="16">
    <location>
        <position position="161"/>
    </location>
    <ligand>
        <name>substrate</name>
    </ligand>
</feature>
<dbReference type="InterPro" id="IPR024072">
    <property type="entry name" value="DHFR-like_dom_sf"/>
</dbReference>
<feature type="binding site" evidence="16">
    <location>
        <position position="147"/>
    </location>
    <ligand>
        <name>NADP(+)</name>
        <dbReference type="ChEBI" id="CHEBI:58349"/>
    </ligand>
</feature>
<dbReference type="InterPro" id="IPR050765">
    <property type="entry name" value="Riboflavin_Biosynth_HTPR"/>
</dbReference>
<evidence type="ECO:0000256" key="4">
    <source>
        <dbReference type="ARBA" id="ARBA00005259"/>
    </source>
</evidence>
<dbReference type="Pfam" id="PF00383">
    <property type="entry name" value="dCMP_cyt_deam_1"/>
    <property type="match status" value="1"/>
</dbReference>
<evidence type="ECO:0000256" key="9">
    <source>
        <dbReference type="ARBA" id="ARBA00022857"/>
    </source>
</evidence>
<dbReference type="InterPro" id="IPR016193">
    <property type="entry name" value="Cytidine_deaminase-like"/>
</dbReference>
<evidence type="ECO:0000259" key="18">
    <source>
        <dbReference type="PROSITE" id="PS51747"/>
    </source>
</evidence>
<keyword evidence="8 14" id="KW-0862">Zinc</keyword>
<comment type="pathway">
    <text evidence="3 14">Cofactor biosynthesis; riboflavin biosynthesis; 5-amino-6-(D-ribitylamino)uracil from GTP: step 3/4.</text>
</comment>
<keyword evidence="11" id="KW-0511">Multifunctional enzyme</keyword>
<keyword evidence="14 19" id="KW-0378">Hydrolase</keyword>
<evidence type="ECO:0000256" key="5">
    <source>
        <dbReference type="ARBA" id="ARBA00007417"/>
    </source>
</evidence>
<evidence type="ECO:0000256" key="8">
    <source>
        <dbReference type="ARBA" id="ARBA00022833"/>
    </source>
</evidence>
<dbReference type="Gene3D" id="3.40.430.10">
    <property type="entry name" value="Dihydrofolate Reductase, subunit A"/>
    <property type="match status" value="2"/>
</dbReference>
<keyword evidence="20" id="KW-1185">Reference proteome</keyword>
<dbReference type="GO" id="GO:0009231">
    <property type="term" value="P:riboflavin biosynthetic process"/>
    <property type="evidence" value="ECO:0007669"/>
    <property type="project" value="UniProtKB-UniPathway"/>
</dbReference>
<dbReference type="UniPathway" id="UPA00275">
    <property type="reaction ID" value="UER00401"/>
</dbReference>
<feature type="binding site" evidence="16">
    <location>
        <position position="200"/>
    </location>
    <ligand>
        <name>substrate</name>
    </ligand>
</feature>
<evidence type="ECO:0000256" key="12">
    <source>
        <dbReference type="ARBA" id="ARBA00049861"/>
    </source>
</evidence>
<organism evidence="19 20">
    <name type="scientific">Desertihabitans brevis</name>
    <dbReference type="NCBI Taxonomy" id="2268447"/>
    <lineage>
        <taxon>Bacteria</taxon>
        <taxon>Bacillati</taxon>
        <taxon>Actinomycetota</taxon>
        <taxon>Actinomycetes</taxon>
        <taxon>Propionibacteriales</taxon>
        <taxon>Propionibacteriaceae</taxon>
        <taxon>Desertihabitans</taxon>
    </lineage>
</organism>
<dbReference type="EC" id="1.1.1.193" evidence="14"/>
<comment type="caution">
    <text evidence="19">The sequence shown here is derived from an EMBL/GenBank/DDBJ whole genome shotgun (WGS) entry which is preliminary data.</text>
</comment>
<dbReference type="PANTHER" id="PTHR38011:SF7">
    <property type="entry name" value="2,5-DIAMINO-6-RIBOSYLAMINO-4(3H)-PYRIMIDINONE 5'-PHOSPHATE REDUCTASE"/>
    <property type="match status" value="1"/>
</dbReference>
<feature type="binding site" evidence="17">
    <location>
        <position position="44"/>
    </location>
    <ligand>
        <name>Zn(2+)</name>
        <dbReference type="ChEBI" id="CHEBI:29105"/>
        <note>catalytic</note>
    </ligand>
</feature>
<dbReference type="InterPro" id="IPR016192">
    <property type="entry name" value="APOBEC/CMP_deaminase_Zn-bd"/>
</dbReference>
<evidence type="ECO:0000256" key="1">
    <source>
        <dbReference type="ARBA" id="ARBA00002151"/>
    </source>
</evidence>
<evidence type="ECO:0000256" key="13">
    <source>
        <dbReference type="ARBA" id="ARBA00049886"/>
    </source>
</evidence>
<evidence type="ECO:0000256" key="3">
    <source>
        <dbReference type="ARBA" id="ARBA00004910"/>
    </source>
</evidence>
<evidence type="ECO:0000256" key="15">
    <source>
        <dbReference type="PIRSR" id="PIRSR006769-1"/>
    </source>
</evidence>
<feature type="active site" description="Proton donor" evidence="15">
    <location>
        <position position="46"/>
    </location>
</feature>
<dbReference type="PROSITE" id="PS51747">
    <property type="entry name" value="CYT_DCMP_DEAMINASES_2"/>
    <property type="match status" value="1"/>
</dbReference>
<gene>
    <name evidence="19" type="primary">ribD</name>
    <name evidence="19" type="ORF">DT076_17040</name>
</gene>